<dbReference type="Proteomes" id="UP000521872">
    <property type="component" value="Unassembled WGS sequence"/>
</dbReference>
<dbReference type="AlphaFoldDB" id="A0A8H4VWG3"/>
<gene>
    <name evidence="1" type="ORF">D9613_002274</name>
</gene>
<keyword evidence="2" id="KW-1185">Reference proteome</keyword>
<reference evidence="1 2" key="1">
    <citation type="submission" date="2019-12" db="EMBL/GenBank/DDBJ databases">
        <authorList>
            <person name="Floudas D."/>
            <person name="Bentzer J."/>
            <person name="Ahren D."/>
            <person name="Johansson T."/>
            <person name="Persson P."/>
            <person name="Tunlid A."/>
        </authorList>
    </citation>
    <scope>NUCLEOTIDE SEQUENCE [LARGE SCALE GENOMIC DNA]</scope>
    <source>
        <strain evidence="1 2">CBS 102.39</strain>
    </source>
</reference>
<proteinExistence type="predicted"/>
<comment type="caution">
    <text evidence="1">The sequence shown here is derived from an EMBL/GenBank/DDBJ whole genome shotgun (WGS) entry which is preliminary data.</text>
</comment>
<dbReference type="EMBL" id="JAACJL010000001">
    <property type="protein sequence ID" value="KAF4622875.1"/>
    <property type="molecule type" value="Genomic_DNA"/>
</dbReference>
<protein>
    <submittedName>
        <fullName evidence="1">Uncharacterized protein</fullName>
    </submittedName>
</protein>
<accession>A0A8H4VWG3</accession>
<evidence type="ECO:0000313" key="2">
    <source>
        <dbReference type="Proteomes" id="UP000521872"/>
    </source>
</evidence>
<sequence length="345" mass="39501">MLTASLFTLSAIAGLLLTAALSFTRYYGHILKVSRLSFTNIQNFSYFAPGWYLYINNVKFDYHWPTKKAPYVLIVTADGYEYKDEAVHVSVDHGEVKIWVFPKYFRLTAGPWIASKVDGFVMKISSSRRAPWFVDLLKSNITHSVIGGDTIRLNALSMKTMFGQFAVPDVEHTVDDVAKIGLHDGEVNDELRVRISTSQWHVLAPWSSRIYSYDDLQAELRKNWTDDNRGTFVLIAKECRWTKVPNYEQEERFRRMSLPGAIFSTLCSIPKAIYEACQNPMSMVDIHAVRTDVTFTDFHLRDARLIKAATDKAKEEFVDYSTRHPGVIQNIAWDMFLSEVLSALL</sequence>
<evidence type="ECO:0000313" key="1">
    <source>
        <dbReference type="EMBL" id="KAF4622875.1"/>
    </source>
</evidence>
<organism evidence="1 2">
    <name type="scientific">Agrocybe pediades</name>
    <dbReference type="NCBI Taxonomy" id="84607"/>
    <lineage>
        <taxon>Eukaryota</taxon>
        <taxon>Fungi</taxon>
        <taxon>Dikarya</taxon>
        <taxon>Basidiomycota</taxon>
        <taxon>Agaricomycotina</taxon>
        <taxon>Agaricomycetes</taxon>
        <taxon>Agaricomycetidae</taxon>
        <taxon>Agaricales</taxon>
        <taxon>Agaricineae</taxon>
        <taxon>Strophariaceae</taxon>
        <taxon>Agrocybe</taxon>
    </lineage>
</organism>
<name>A0A8H4VWG3_9AGAR</name>